<keyword evidence="8" id="KW-1185">Reference proteome</keyword>
<evidence type="ECO:0000256" key="2">
    <source>
        <dbReference type="ARBA" id="ARBA00022475"/>
    </source>
</evidence>
<comment type="caution">
    <text evidence="7">The sequence shown here is derived from an EMBL/GenBank/DDBJ whole genome shotgun (WGS) entry which is preliminary data.</text>
</comment>
<comment type="subcellular location">
    <subcellularLocation>
        <location evidence="1">Cell membrane</location>
        <topology evidence="1">Multi-pass membrane protein</topology>
    </subcellularLocation>
</comment>
<keyword evidence="3 6" id="KW-0812">Transmembrane</keyword>
<protein>
    <submittedName>
        <fullName evidence="7">Polysaccharide biosynthesis C-terminal domain-containing protein</fullName>
    </submittedName>
</protein>
<dbReference type="Pfam" id="PF01943">
    <property type="entry name" value="Polysacc_synt"/>
    <property type="match status" value="1"/>
</dbReference>
<feature type="transmembrane region" description="Helical" evidence="6">
    <location>
        <begin position="59"/>
        <end position="81"/>
    </location>
</feature>
<feature type="transmembrane region" description="Helical" evidence="6">
    <location>
        <begin position="279"/>
        <end position="300"/>
    </location>
</feature>
<dbReference type="InterPro" id="IPR002797">
    <property type="entry name" value="Polysacc_synth"/>
</dbReference>
<feature type="transmembrane region" description="Helical" evidence="6">
    <location>
        <begin position="321"/>
        <end position="344"/>
    </location>
</feature>
<sequence length="464" mass="47354">MPAPEPSRKPFSLGRGSALGRVAGRLSILFTGTFAGSGLAFATQILLARTLPLESFGSLAALLAAVNFLTPVASAGVNWFLLRAYGTEGAAARRWLRPSAGLVALATTASALALLVYAGTGGTLSPAERSLVLAACIPILLGQVAVELASARLQLEERFTGLTALQTATQAGRFLILAAAALAASGVTLGGVVLGYALVGALTAGVGGVLLAGLFTGRVRLAGHAPPVTGARPVAAGAPSIGHAAVEAGPYALVTMFYVLYFQGIVVVLEWLAGGAAAAAFNVAFLVVSAAALIPGVVYTRFLVAKLNRWAEHDRDRFRDVFQLGVAAMLLVGLVVMLGIALLAGPAVRLVFGPGYAEAAAVLLVLAPGIPIRFVQMAYSSLYVSRADTVRKARYLGLGALASMLACLALVPAFGALGAAAANVLAEAVLLGLHMRGAVGILGRDAARDALRPWVALRRLRHAG</sequence>
<proteinExistence type="predicted"/>
<feature type="transmembrane region" description="Helical" evidence="6">
    <location>
        <begin position="102"/>
        <end position="119"/>
    </location>
</feature>
<gene>
    <name evidence="7" type="ORF">JMJ55_15155</name>
</gene>
<keyword evidence="2" id="KW-1003">Cell membrane</keyword>
<feature type="transmembrane region" description="Helical" evidence="6">
    <location>
        <begin position="356"/>
        <end position="375"/>
    </location>
</feature>
<feature type="transmembrane region" description="Helical" evidence="6">
    <location>
        <begin position="251"/>
        <end position="273"/>
    </location>
</feature>
<evidence type="ECO:0000256" key="6">
    <source>
        <dbReference type="SAM" id="Phobius"/>
    </source>
</evidence>
<feature type="transmembrane region" description="Helical" evidence="6">
    <location>
        <begin position="171"/>
        <end position="189"/>
    </location>
</feature>
<feature type="transmembrane region" description="Helical" evidence="6">
    <location>
        <begin position="195"/>
        <end position="215"/>
    </location>
</feature>
<evidence type="ECO:0000313" key="8">
    <source>
        <dbReference type="Proteomes" id="UP000606490"/>
    </source>
</evidence>
<accession>A0ABS1V500</accession>
<dbReference type="EMBL" id="JAEUXJ010000005">
    <property type="protein sequence ID" value="MBL6456672.1"/>
    <property type="molecule type" value="Genomic_DNA"/>
</dbReference>
<evidence type="ECO:0000256" key="5">
    <source>
        <dbReference type="ARBA" id="ARBA00023136"/>
    </source>
</evidence>
<evidence type="ECO:0000313" key="7">
    <source>
        <dbReference type="EMBL" id="MBL6456672.1"/>
    </source>
</evidence>
<evidence type="ECO:0000256" key="3">
    <source>
        <dbReference type="ARBA" id="ARBA00022692"/>
    </source>
</evidence>
<dbReference type="InterPro" id="IPR050833">
    <property type="entry name" value="Poly_Biosynth_Transport"/>
</dbReference>
<feature type="transmembrane region" description="Helical" evidence="6">
    <location>
        <begin position="26"/>
        <end position="47"/>
    </location>
</feature>
<keyword evidence="5 6" id="KW-0472">Membrane</keyword>
<evidence type="ECO:0000256" key="1">
    <source>
        <dbReference type="ARBA" id="ARBA00004651"/>
    </source>
</evidence>
<keyword evidence="4 6" id="KW-1133">Transmembrane helix</keyword>
<feature type="transmembrane region" description="Helical" evidence="6">
    <location>
        <begin position="395"/>
        <end position="414"/>
    </location>
</feature>
<dbReference type="Proteomes" id="UP000606490">
    <property type="component" value="Unassembled WGS sequence"/>
</dbReference>
<dbReference type="RefSeq" id="WP_202826389.1">
    <property type="nucleotide sequence ID" value="NZ_JAEUXJ010000005.1"/>
</dbReference>
<dbReference type="PANTHER" id="PTHR30250">
    <property type="entry name" value="PST FAMILY PREDICTED COLANIC ACID TRANSPORTER"/>
    <property type="match status" value="1"/>
</dbReference>
<dbReference type="PANTHER" id="PTHR30250:SF11">
    <property type="entry name" value="O-ANTIGEN TRANSPORTER-RELATED"/>
    <property type="match status" value="1"/>
</dbReference>
<name>A0ABS1V500_9PROT</name>
<organism evidence="7 8">
    <name type="scientific">Belnapia mucosa</name>
    <dbReference type="NCBI Taxonomy" id="2804532"/>
    <lineage>
        <taxon>Bacteria</taxon>
        <taxon>Pseudomonadati</taxon>
        <taxon>Pseudomonadota</taxon>
        <taxon>Alphaproteobacteria</taxon>
        <taxon>Acetobacterales</taxon>
        <taxon>Roseomonadaceae</taxon>
        <taxon>Belnapia</taxon>
    </lineage>
</organism>
<feature type="transmembrane region" description="Helical" evidence="6">
    <location>
        <begin position="131"/>
        <end position="150"/>
    </location>
</feature>
<evidence type="ECO:0000256" key="4">
    <source>
        <dbReference type="ARBA" id="ARBA00022989"/>
    </source>
</evidence>
<reference evidence="7 8" key="1">
    <citation type="submission" date="2021-01" db="EMBL/GenBank/DDBJ databases">
        <title>Belnapia mucosa sp. nov. and Belnapia arida sp. nov., isolated from the Tabernas Desert (Almeria, Spain).</title>
        <authorList>
            <person name="Molina-Menor E."/>
            <person name="Vidal-Verdu A."/>
            <person name="Calonge A."/>
            <person name="Satari L."/>
            <person name="Pereto Magraner J."/>
            <person name="Porcar Miralles M."/>
        </authorList>
    </citation>
    <scope>NUCLEOTIDE SEQUENCE [LARGE SCALE GENOMIC DNA]</scope>
    <source>
        <strain evidence="7 8">T6</strain>
    </source>
</reference>